<reference evidence="2" key="1">
    <citation type="submission" date="2014-09" db="EMBL/GenBank/DDBJ databases">
        <authorList>
            <person name="Magalhaes I.L.F."/>
            <person name="Oliveira U."/>
            <person name="Santos F.R."/>
            <person name="Vidigal T.H.D.A."/>
            <person name="Brescovit A.D."/>
            <person name="Santos A.J."/>
        </authorList>
    </citation>
    <scope>NUCLEOTIDE SEQUENCE</scope>
    <source>
        <tissue evidence="2">Shoot tissue taken approximately 20 cm above the soil surface</tissue>
    </source>
</reference>
<reference evidence="2" key="2">
    <citation type="journal article" date="2015" name="Data Brief">
        <title>Shoot transcriptome of the giant reed, Arundo donax.</title>
        <authorList>
            <person name="Barrero R.A."/>
            <person name="Guerrero F.D."/>
            <person name="Moolhuijzen P."/>
            <person name="Goolsby J.A."/>
            <person name="Tidwell J."/>
            <person name="Bellgard S.E."/>
            <person name="Bellgard M.I."/>
        </authorList>
    </citation>
    <scope>NUCLEOTIDE SEQUENCE</scope>
    <source>
        <tissue evidence="2">Shoot tissue taken approximately 20 cm above the soil surface</tissue>
    </source>
</reference>
<evidence type="ECO:0000256" key="1">
    <source>
        <dbReference type="SAM" id="MobiDB-lite"/>
    </source>
</evidence>
<sequence length="110" mass="12177">MILLEVEGEEAPRQELQHPLPPTSSASHHSKTCSDPLILPDGGILTPIPLSSAAWSLTSQIENYQILMYCFVCHLTQHPVSGFCQSLAQKHFCCVQFSCQCHRCSLLSHS</sequence>
<dbReference type="EMBL" id="GBRH01175142">
    <property type="protein sequence ID" value="JAE22754.1"/>
    <property type="molecule type" value="Transcribed_RNA"/>
</dbReference>
<accession>A0A0A9GH55</accession>
<organism evidence="2">
    <name type="scientific">Arundo donax</name>
    <name type="common">Giant reed</name>
    <name type="synonym">Donax arundinaceus</name>
    <dbReference type="NCBI Taxonomy" id="35708"/>
    <lineage>
        <taxon>Eukaryota</taxon>
        <taxon>Viridiplantae</taxon>
        <taxon>Streptophyta</taxon>
        <taxon>Embryophyta</taxon>
        <taxon>Tracheophyta</taxon>
        <taxon>Spermatophyta</taxon>
        <taxon>Magnoliopsida</taxon>
        <taxon>Liliopsida</taxon>
        <taxon>Poales</taxon>
        <taxon>Poaceae</taxon>
        <taxon>PACMAD clade</taxon>
        <taxon>Arundinoideae</taxon>
        <taxon>Arundineae</taxon>
        <taxon>Arundo</taxon>
    </lineage>
</organism>
<protein>
    <submittedName>
        <fullName evidence="2">Uncharacterized protein</fullName>
    </submittedName>
</protein>
<dbReference type="AlphaFoldDB" id="A0A0A9GH55"/>
<evidence type="ECO:0000313" key="2">
    <source>
        <dbReference type="EMBL" id="JAE22754.1"/>
    </source>
</evidence>
<proteinExistence type="predicted"/>
<name>A0A0A9GH55_ARUDO</name>
<feature type="region of interest" description="Disordered" evidence="1">
    <location>
        <begin position="7"/>
        <end position="32"/>
    </location>
</feature>